<dbReference type="InterPro" id="IPR046797">
    <property type="entry name" value="PDDEXK_12"/>
</dbReference>
<name>A0A9P9EXY2_9HYPO</name>
<reference evidence="3" key="1">
    <citation type="journal article" date="2021" name="Nat. Commun.">
        <title>Genetic determinants of endophytism in the Arabidopsis root mycobiome.</title>
        <authorList>
            <person name="Mesny F."/>
            <person name="Miyauchi S."/>
            <person name="Thiergart T."/>
            <person name="Pickel B."/>
            <person name="Atanasova L."/>
            <person name="Karlsson M."/>
            <person name="Huettel B."/>
            <person name="Barry K.W."/>
            <person name="Haridas S."/>
            <person name="Chen C."/>
            <person name="Bauer D."/>
            <person name="Andreopoulos W."/>
            <person name="Pangilinan J."/>
            <person name="LaButti K."/>
            <person name="Riley R."/>
            <person name="Lipzen A."/>
            <person name="Clum A."/>
            <person name="Drula E."/>
            <person name="Henrissat B."/>
            <person name="Kohler A."/>
            <person name="Grigoriev I.V."/>
            <person name="Martin F.M."/>
            <person name="Hacquard S."/>
        </authorList>
    </citation>
    <scope>NUCLEOTIDE SEQUENCE</scope>
    <source>
        <strain evidence="3">MPI-CAGE-AT-0021</strain>
    </source>
</reference>
<sequence length="118" mass="13632">SYEPVRDRPISVNIETKTPRSSSKESEAQLSVRTLGHLKRLRSLACTSSSRLSIDVTIPVIYVCGGDWELYFVRDWIEKMELIEIFSIGDTRTLVGCYKVAAFLWDLGVWIQTVYRKW</sequence>
<accession>A0A9P9EXY2</accession>
<feature type="region of interest" description="Disordered" evidence="1">
    <location>
        <begin position="1"/>
        <end position="28"/>
    </location>
</feature>
<dbReference type="EMBL" id="JAGMUU010000008">
    <property type="protein sequence ID" value="KAH7147171.1"/>
    <property type="molecule type" value="Genomic_DNA"/>
</dbReference>
<evidence type="ECO:0000313" key="3">
    <source>
        <dbReference type="EMBL" id="KAH7147171.1"/>
    </source>
</evidence>
<evidence type="ECO:0000256" key="1">
    <source>
        <dbReference type="SAM" id="MobiDB-lite"/>
    </source>
</evidence>
<feature type="non-terminal residue" evidence="3">
    <location>
        <position position="1"/>
    </location>
</feature>
<dbReference type="OrthoDB" id="5244165at2759"/>
<protein>
    <recommendedName>
        <fullName evidence="2">PD-(D/E)XK nuclease-like domain-containing protein</fullName>
    </recommendedName>
</protein>
<evidence type="ECO:0000259" key="2">
    <source>
        <dbReference type="Pfam" id="PF20516"/>
    </source>
</evidence>
<evidence type="ECO:0000313" key="4">
    <source>
        <dbReference type="Proteomes" id="UP000717696"/>
    </source>
</evidence>
<comment type="caution">
    <text evidence="3">The sequence shown here is derived from an EMBL/GenBank/DDBJ whole genome shotgun (WGS) entry which is preliminary data.</text>
</comment>
<gene>
    <name evidence="3" type="ORF">B0J13DRAFT_429624</name>
</gene>
<feature type="domain" description="PD-(D/E)XK nuclease-like" evidence="2">
    <location>
        <begin position="2"/>
        <end position="116"/>
    </location>
</feature>
<dbReference type="Pfam" id="PF20516">
    <property type="entry name" value="PDDEXK_12"/>
    <property type="match status" value="1"/>
</dbReference>
<dbReference type="Proteomes" id="UP000717696">
    <property type="component" value="Unassembled WGS sequence"/>
</dbReference>
<feature type="non-terminal residue" evidence="3">
    <location>
        <position position="118"/>
    </location>
</feature>
<proteinExistence type="predicted"/>
<keyword evidence="4" id="KW-1185">Reference proteome</keyword>
<dbReference type="AlphaFoldDB" id="A0A9P9EXY2"/>
<organism evidence="3 4">
    <name type="scientific">Dactylonectria estremocensis</name>
    <dbReference type="NCBI Taxonomy" id="1079267"/>
    <lineage>
        <taxon>Eukaryota</taxon>
        <taxon>Fungi</taxon>
        <taxon>Dikarya</taxon>
        <taxon>Ascomycota</taxon>
        <taxon>Pezizomycotina</taxon>
        <taxon>Sordariomycetes</taxon>
        <taxon>Hypocreomycetidae</taxon>
        <taxon>Hypocreales</taxon>
        <taxon>Nectriaceae</taxon>
        <taxon>Dactylonectria</taxon>
    </lineage>
</organism>